<comment type="caution">
    <text evidence="1">The sequence shown here is derived from an EMBL/GenBank/DDBJ whole genome shotgun (WGS) entry which is preliminary data.</text>
</comment>
<organism evidence="1 2">
    <name type="scientific">Caerostris extrusa</name>
    <name type="common">Bark spider</name>
    <name type="synonym">Caerostris bankana</name>
    <dbReference type="NCBI Taxonomy" id="172846"/>
    <lineage>
        <taxon>Eukaryota</taxon>
        <taxon>Metazoa</taxon>
        <taxon>Ecdysozoa</taxon>
        <taxon>Arthropoda</taxon>
        <taxon>Chelicerata</taxon>
        <taxon>Arachnida</taxon>
        <taxon>Araneae</taxon>
        <taxon>Araneomorphae</taxon>
        <taxon>Entelegynae</taxon>
        <taxon>Araneoidea</taxon>
        <taxon>Araneidae</taxon>
        <taxon>Caerostris</taxon>
    </lineage>
</organism>
<name>A0AAV4P430_CAEEX</name>
<evidence type="ECO:0008006" key="3">
    <source>
        <dbReference type="Google" id="ProtNLM"/>
    </source>
</evidence>
<reference evidence="1 2" key="1">
    <citation type="submission" date="2021-06" db="EMBL/GenBank/DDBJ databases">
        <title>Caerostris extrusa draft genome.</title>
        <authorList>
            <person name="Kono N."/>
            <person name="Arakawa K."/>
        </authorList>
    </citation>
    <scope>NUCLEOTIDE SEQUENCE [LARGE SCALE GENOMIC DNA]</scope>
</reference>
<dbReference type="EMBL" id="BPLR01004020">
    <property type="protein sequence ID" value="GIX91399.1"/>
    <property type="molecule type" value="Genomic_DNA"/>
</dbReference>
<dbReference type="Proteomes" id="UP001054945">
    <property type="component" value="Unassembled WGS sequence"/>
</dbReference>
<evidence type="ECO:0000313" key="2">
    <source>
        <dbReference type="Proteomes" id="UP001054945"/>
    </source>
</evidence>
<protein>
    <recommendedName>
        <fullName evidence="3">Secreted protein</fullName>
    </recommendedName>
</protein>
<keyword evidence="2" id="KW-1185">Reference proteome</keyword>
<gene>
    <name evidence="1" type="ORF">CEXT_609251</name>
</gene>
<dbReference type="AlphaFoldDB" id="A0AAV4P430"/>
<proteinExistence type="predicted"/>
<sequence length="88" mass="10161">MRCPRQCRVRVQNCLILLRLLSGEMVSCLFIVVEQVLGQRLVAVAGYRLICRLELGSRKLQICKRGLQMKFQKLEQLPVMFISCAHVK</sequence>
<accession>A0AAV4P430</accession>
<evidence type="ECO:0000313" key="1">
    <source>
        <dbReference type="EMBL" id="GIX91399.1"/>
    </source>
</evidence>